<organism evidence="2 3">
    <name type="scientific">Candidatus Ornithocaccomicrobium faecavium</name>
    <dbReference type="NCBI Taxonomy" id="2840890"/>
    <lineage>
        <taxon>Bacteria</taxon>
        <taxon>Bacillati</taxon>
        <taxon>Bacillota</taxon>
        <taxon>Clostridia</taxon>
        <taxon>Candidatus Ornithocaccomicrobium</taxon>
    </lineage>
</organism>
<keyword evidence="2" id="KW-0326">Glycosidase</keyword>
<name>A0A9D1P834_9FIRM</name>
<proteinExistence type="predicted"/>
<protein>
    <submittedName>
        <fullName evidence="2">Phosphodiester glycosidase family protein</fullName>
    </submittedName>
</protein>
<dbReference type="Proteomes" id="UP000886884">
    <property type="component" value="Unassembled WGS sequence"/>
</dbReference>
<keyword evidence="2" id="KW-0378">Hydrolase</keyword>
<evidence type="ECO:0000313" key="2">
    <source>
        <dbReference type="EMBL" id="HIV28293.1"/>
    </source>
</evidence>
<feature type="domain" description="Phosphodiester glycosidase" evidence="1">
    <location>
        <begin position="114"/>
        <end position="294"/>
    </location>
</feature>
<dbReference type="GO" id="GO:0016798">
    <property type="term" value="F:hydrolase activity, acting on glycosyl bonds"/>
    <property type="evidence" value="ECO:0007669"/>
    <property type="project" value="UniProtKB-KW"/>
</dbReference>
<dbReference type="EMBL" id="DVOT01000179">
    <property type="protein sequence ID" value="HIV28293.1"/>
    <property type="molecule type" value="Genomic_DNA"/>
</dbReference>
<sequence length="295" mass="32081">MQEKESQGKKRLNYTVAALAAALAIAMLLPQGQIAPSMAARAESAWAQPCVAESDYEYVDETHSIHIDRVEENGIVYFVADVQLASASQFQTAFGGGEYGGGNEHISSMATKLGAVFAVNADNYGAHEYGVILRNGALYRTATTARHLLIVDANGDLRVRSEREGENPQELGAQLVEEGALQTFEFGPELVRDGALVEFPADFTVISTRDTRREPRTAIGQLGPLHYIIVVADGRQDGYSKGMTLQELQQVFMFYGAQTAFNLDGGGSTEMWLCGEIINQPSGGDERSVSDMIWF</sequence>
<reference evidence="2" key="2">
    <citation type="journal article" date="2021" name="PeerJ">
        <title>Extensive microbial diversity within the chicken gut microbiome revealed by metagenomics and culture.</title>
        <authorList>
            <person name="Gilroy R."/>
            <person name="Ravi A."/>
            <person name="Getino M."/>
            <person name="Pursley I."/>
            <person name="Horton D.L."/>
            <person name="Alikhan N.F."/>
            <person name="Baker D."/>
            <person name="Gharbi K."/>
            <person name="Hall N."/>
            <person name="Watson M."/>
            <person name="Adriaenssens E.M."/>
            <person name="Foster-Nyarko E."/>
            <person name="Jarju S."/>
            <person name="Secka A."/>
            <person name="Antonio M."/>
            <person name="Oren A."/>
            <person name="Chaudhuri R.R."/>
            <person name="La Ragione R."/>
            <person name="Hildebrand F."/>
            <person name="Pallen M.J."/>
        </authorList>
    </citation>
    <scope>NUCLEOTIDE SEQUENCE</scope>
    <source>
        <strain evidence="2">CHK183-6373</strain>
    </source>
</reference>
<dbReference type="AlphaFoldDB" id="A0A9D1P834"/>
<accession>A0A9D1P834</accession>
<comment type="caution">
    <text evidence="2">The sequence shown here is derived from an EMBL/GenBank/DDBJ whole genome shotgun (WGS) entry which is preliminary data.</text>
</comment>
<evidence type="ECO:0000259" key="1">
    <source>
        <dbReference type="Pfam" id="PF09992"/>
    </source>
</evidence>
<dbReference type="PANTHER" id="PTHR40446">
    <property type="entry name" value="N-ACETYLGLUCOSAMINE-1-PHOSPHODIESTER ALPHA-N-ACETYLGLUCOSAMINIDASE"/>
    <property type="match status" value="1"/>
</dbReference>
<dbReference type="InterPro" id="IPR018711">
    <property type="entry name" value="NAGPA"/>
</dbReference>
<dbReference type="PANTHER" id="PTHR40446:SF2">
    <property type="entry name" value="N-ACETYLGLUCOSAMINE-1-PHOSPHODIESTER ALPHA-N-ACETYLGLUCOSAMINIDASE"/>
    <property type="match status" value="1"/>
</dbReference>
<reference evidence="2" key="1">
    <citation type="submission" date="2020-10" db="EMBL/GenBank/DDBJ databases">
        <authorList>
            <person name="Gilroy R."/>
        </authorList>
    </citation>
    <scope>NUCLEOTIDE SEQUENCE</scope>
    <source>
        <strain evidence="2">CHK183-6373</strain>
    </source>
</reference>
<evidence type="ECO:0000313" key="3">
    <source>
        <dbReference type="Proteomes" id="UP000886884"/>
    </source>
</evidence>
<dbReference type="Pfam" id="PF09992">
    <property type="entry name" value="NAGPA"/>
    <property type="match status" value="1"/>
</dbReference>
<gene>
    <name evidence="2" type="ORF">IAA64_09990</name>
</gene>